<comment type="caution">
    <text evidence="2">The sequence shown here is derived from an EMBL/GenBank/DDBJ whole genome shotgun (WGS) entry which is preliminary data.</text>
</comment>
<name>A0A9P1MSU6_9PELO</name>
<feature type="coiled-coil region" evidence="1">
    <location>
        <begin position="49"/>
        <end position="83"/>
    </location>
</feature>
<dbReference type="Proteomes" id="UP001152747">
    <property type="component" value="Unassembled WGS sequence"/>
</dbReference>
<keyword evidence="1" id="KW-0175">Coiled coil</keyword>
<evidence type="ECO:0000256" key="1">
    <source>
        <dbReference type="SAM" id="Coils"/>
    </source>
</evidence>
<organism evidence="2 3">
    <name type="scientific">Caenorhabditis angaria</name>
    <dbReference type="NCBI Taxonomy" id="860376"/>
    <lineage>
        <taxon>Eukaryota</taxon>
        <taxon>Metazoa</taxon>
        <taxon>Ecdysozoa</taxon>
        <taxon>Nematoda</taxon>
        <taxon>Chromadorea</taxon>
        <taxon>Rhabditida</taxon>
        <taxon>Rhabditina</taxon>
        <taxon>Rhabditomorpha</taxon>
        <taxon>Rhabditoidea</taxon>
        <taxon>Rhabditidae</taxon>
        <taxon>Peloderinae</taxon>
        <taxon>Caenorhabditis</taxon>
    </lineage>
</organism>
<gene>
    <name evidence="2" type="ORF">CAMP_LOCUS1076</name>
</gene>
<evidence type="ECO:0000313" key="3">
    <source>
        <dbReference type="Proteomes" id="UP001152747"/>
    </source>
</evidence>
<dbReference type="AlphaFoldDB" id="A0A9P1MSU6"/>
<sequence length="217" mass="25582">MAQNAENFFQKFMEAVDNQKDVLKGENEFIATTKENEKKNDINEENIFKQKTSDEQKLFKTEKAALEKELKVLKSVSEKLVQTKTVWEDELETTNEEFMLRLDDQKTIDTEKQFRDTLECLIESLDCLSVQAMDTQLVDIRKTLHKLNDERKTRSQNLNENRNVETEIKNKLMKSYGASYAERNILQYAINNKTSKVRQEYQKTRLQEESLKAKLSH</sequence>
<dbReference type="OrthoDB" id="5828780at2759"/>
<accession>A0A9P1MSU6</accession>
<keyword evidence="3" id="KW-1185">Reference proteome</keyword>
<protein>
    <submittedName>
        <fullName evidence="2">Uncharacterized protein</fullName>
    </submittedName>
</protein>
<reference evidence="2" key="1">
    <citation type="submission" date="2022-11" db="EMBL/GenBank/DDBJ databases">
        <authorList>
            <person name="Kikuchi T."/>
        </authorList>
    </citation>
    <scope>NUCLEOTIDE SEQUENCE</scope>
    <source>
        <strain evidence="2">PS1010</strain>
    </source>
</reference>
<proteinExistence type="predicted"/>
<evidence type="ECO:0000313" key="2">
    <source>
        <dbReference type="EMBL" id="CAI5438439.1"/>
    </source>
</evidence>
<dbReference type="EMBL" id="CANHGI010000001">
    <property type="protein sequence ID" value="CAI5438439.1"/>
    <property type="molecule type" value="Genomic_DNA"/>
</dbReference>